<comment type="caution">
    <text evidence="1">The sequence shown here is derived from an EMBL/GenBank/DDBJ whole genome shotgun (WGS) entry which is preliminary data.</text>
</comment>
<organism evidence="1 2">
    <name type="scientific">Ferrimicrobium acidiphilum</name>
    <dbReference type="NCBI Taxonomy" id="121039"/>
    <lineage>
        <taxon>Bacteria</taxon>
        <taxon>Bacillati</taxon>
        <taxon>Actinomycetota</taxon>
        <taxon>Acidimicrobiia</taxon>
        <taxon>Acidimicrobiales</taxon>
        <taxon>Acidimicrobiaceae</taxon>
        <taxon>Ferrimicrobium</taxon>
    </lineage>
</organism>
<evidence type="ECO:0000313" key="2">
    <source>
        <dbReference type="Proteomes" id="UP001560267"/>
    </source>
</evidence>
<accession>A0ABV3Y0R9</accession>
<proteinExistence type="predicted"/>
<sequence>MSLHAIRSLHRRSSWGEADTQEVFVSFRVSSEDAGGAGCEAVLALEEQNPERHGAQLFHFYNWGGADNKAVRYLELSSAARLASAAGTTKGAVHCWSVDCLLDIRIGAQIRG</sequence>
<dbReference type="Proteomes" id="UP001560267">
    <property type="component" value="Unassembled WGS sequence"/>
</dbReference>
<keyword evidence="2" id="KW-1185">Reference proteome</keyword>
<protein>
    <submittedName>
        <fullName evidence="1">Uncharacterized protein</fullName>
    </submittedName>
</protein>
<dbReference type="RefSeq" id="WP_369084330.1">
    <property type="nucleotide sequence ID" value="NZ_JBFSHR010000011.1"/>
</dbReference>
<gene>
    <name evidence="1" type="ORF">AB6A68_04805</name>
</gene>
<evidence type="ECO:0000313" key="1">
    <source>
        <dbReference type="EMBL" id="MEX6429156.1"/>
    </source>
</evidence>
<dbReference type="EMBL" id="JBFSHR010000011">
    <property type="protein sequence ID" value="MEX6429156.1"/>
    <property type="molecule type" value="Genomic_DNA"/>
</dbReference>
<reference evidence="1 2" key="1">
    <citation type="submission" date="2024-07" db="EMBL/GenBank/DDBJ databases">
        <title>Draft Genome Sequence of Ferrimicrobium acidiphilum Strain YE2023, Isolated from a Pulp of Bioleach Reactor.</title>
        <authorList>
            <person name="Elkina Y.A."/>
            <person name="Bulaeva A.G."/>
            <person name="Beletsky A.V."/>
            <person name="Mardanov A.V."/>
        </authorList>
    </citation>
    <scope>NUCLEOTIDE SEQUENCE [LARGE SCALE GENOMIC DNA]</scope>
    <source>
        <strain evidence="1 2">YE2023</strain>
    </source>
</reference>
<name>A0ABV3Y0R9_9ACTN</name>